<dbReference type="GO" id="GO:0008168">
    <property type="term" value="F:methyltransferase activity"/>
    <property type="evidence" value="ECO:0007669"/>
    <property type="project" value="UniProtKB-KW"/>
</dbReference>
<dbReference type="Proteomes" id="UP000222056">
    <property type="component" value="Unassembled WGS sequence"/>
</dbReference>
<dbReference type="CDD" id="cd02440">
    <property type="entry name" value="AdoMet_MTases"/>
    <property type="match status" value="1"/>
</dbReference>
<evidence type="ECO:0000313" key="3">
    <source>
        <dbReference type="Proteomes" id="UP000222056"/>
    </source>
</evidence>
<proteinExistence type="predicted"/>
<organism evidence="2 3">
    <name type="scientific">Thermoleophilum album</name>
    <dbReference type="NCBI Taxonomy" id="29539"/>
    <lineage>
        <taxon>Bacteria</taxon>
        <taxon>Bacillati</taxon>
        <taxon>Actinomycetota</taxon>
        <taxon>Thermoleophilia</taxon>
        <taxon>Thermoleophilales</taxon>
        <taxon>Thermoleophilaceae</taxon>
        <taxon>Thermoleophilum</taxon>
    </lineage>
</organism>
<dbReference type="InterPro" id="IPR029063">
    <property type="entry name" value="SAM-dependent_MTases_sf"/>
</dbReference>
<protein>
    <submittedName>
        <fullName evidence="2">Methyltransferase domain-containing protein</fullName>
    </submittedName>
</protein>
<keyword evidence="2" id="KW-0808">Transferase</keyword>
<dbReference type="PANTHER" id="PTHR43861">
    <property type="entry name" value="TRANS-ACONITATE 2-METHYLTRANSFERASE-RELATED"/>
    <property type="match status" value="1"/>
</dbReference>
<dbReference type="Gene3D" id="3.40.50.150">
    <property type="entry name" value="Vaccinia Virus protein VP39"/>
    <property type="match status" value="1"/>
</dbReference>
<keyword evidence="3" id="KW-1185">Reference proteome</keyword>
<dbReference type="Pfam" id="PF13489">
    <property type="entry name" value="Methyltransf_23"/>
    <property type="match status" value="1"/>
</dbReference>
<gene>
    <name evidence="2" type="ORF">SAMN02745716_0864</name>
</gene>
<dbReference type="AlphaFoldDB" id="A0A1H6FLH6"/>
<dbReference type="STRING" id="29539.SAMN02745716_0864"/>
<evidence type="ECO:0000256" key="1">
    <source>
        <dbReference type="SAM" id="Coils"/>
    </source>
</evidence>
<feature type="coiled-coil region" evidence="1">
    <location>
        <begin position="272"/>
        <end position="320"/>
    </location>
</feature>
<dbReference type="GO" id="GO:0032259">
    <property type="term" value="P:methylation"/>
    <property type="evidence" value="ECO:0007669"/>
    <property type="project" value="UniProtKB-KW"/>
</dbReference>
<name>A0A1H6FLH6_THEAL</name>
<keyword evidence="1" id="KW-0175">Coiled coil</keyword>
<dbReference type="OrthoDB" id="9810247at2"/>
<dbReference type="EMBL" id="FNWJ01000001">
    <property type="protein sequence ID" value="SEH11737.1"/>
    <property type="molecule type" value="Genomic_DNA"/>
</dbReference>
<keyword evidence="2" id="KW-0489">Methyltransferase</keyword>
<dbReference type="SUPFAM" id="SSF53335">
    <property type="entry name" value="S-adenosyl-L-methionine-dependent methyltransferases"/>
    <property type="match status" value="1"/>
</dbReference>
<accession>A0A1H6FLH6</accession>
<evidence type="ECO:0000313" key="2">
    <source>
        <dbReference type="EMBL" id="SEH11737.1"/>
    </source>
</evidence>
<sequence>MDVQERLSLETVASDSLIASEHVLRYELAASLCAGKKVLDLGCGTGYGSAILARSAREVVGVDIDEAAIGAARDAFSAVSNVEFAAVDALHALDRGIGGSVDVIVCFEVLEHLAQLDAVVSRLATRAETGTALIFSVPNSRTFEEDNPYHVTDFDYYAFQKLLAAFPEPRIALFQFHAEGSVIVESPDELPRDQIQAEMRLAEHGEPEYANHFLGLVGWDREAVEAARARLRFSVAPTYNRYIRAIELSNRRLWRENARLAARHIGSARSGAASMQATIKELREEVAELQERLAQLRSDLARRQEELQQVQGERDRALALLATPRHRAVETLRKRLAQHGWLLRLVRALWGLVRPPRID</sequence>
<reference evidence="3" key="1">
    <citation type="submission" date="2016-10" db="EMBL/GenBank/DDBJ databases">
        <authorList>
            <person name="Varghese N."/>
            <person name="Submissions S."/>
        </authorList>
    </citation>
    <scope>NUCLEOTIDE SEQUENCE [LARGE SCALE GENOMIC DNA]</scope>
    <source>
        <strain evidence="3">ATCC 35263</strain>
    </source>
</reference>